<evidence type="ECO:0000256" key="4">
    <source>
        <dbReference type="ARBA" id="ARBA00023078"/>
    </source>
</evidence>
<dbReference type="Proteomes" id="UP000582837">
    <property type="component" value="Unassembled WGS sequence"/>
</dbReference>
<keyword evidence="7" id="KW-1133">Transmembrane helix</keyword>
<dbReference type="GO" id="GO:0030089">
    <property type="term" value="C:phycobilisome"/>
    <property type="evidence" value="ECO:0007669"/>
    <property type="project" value="UniProtKB-KW"/>
</dbReference>
<evidence type="ECO:0000256" key="5">
    <source>
        <dbReference type="ARBA" id="ARBA00023136"/>
    </source>
</evidence>
<evidence type="ECO:0000256" key="3">
    <source>
        <dbReference type="ARBA" id="ARBA00022738"/>
    </source>
</evidence>
<protein>
    <submittedName>
        <fullName evidence="9">RHS repeat-associated protein</fullName>
    </submittedName>
</protein>
<dbReference type="EMBL" id="JACHIA010000013">
    <property type="protein sequence ID" value="MBB6072219.1"/>
    <property type="molecule type" value="Genomic_DNA"/>
</dbReference>
<dbReference type="Pfam" id="PF00427">
    <property type="entry name" value="PBS_linker_poly"/>
    <property type="match status" value="1"/>
</dbReference>
<keyword evidence="5 7" id="KW-0472">Membrane</keyword>
<name>A0A841H2Z8_9BACT</name>
<feature type="domain" description="PBS-linker" evidence="8">
    <location>
        <begin position="93"/>
        <end position="206"/>
    </location>
</feature>
<reference evidence="9 10" key="1">
    <citation type="submission" date="2020-08" db="EMBL/GenBank/DDBJ databases">
        <title>Genomic Encyclopedia of Type Strains, Phase IV (KMG-IV): sequencing the most valuable type-strain genomes for metagenomic binning, comparative biology and taxonomic classification.</title>
        <authorList>
            <person name="Goeker M."/>
        </authorList>
    </citation>
    <scope>NUCLEOTIDE SEQUENCE [LARGE SCALE GENOMIC DNA]</scope>
    <source>
        <strain evidence="9 10">DSM 29007</strain>
    </source>
</reference>
<dbReference type="InterPro" id="IPR001297">
    <property type="entry name" value="PBS_linker_dom"/>
</dbReference>
<evidence type="ECO:0000313" key="10">
    <source>
        <dbReference type="Proteomes" id="UP000582837"/>
    </source>
</evidence>
<dbReference type="InterPro" id="IPR022385">
    <property type="entry name" value="Rhs_assc_core"/>
</dbReference>
<proteinExistence type="predicted"/>
<dbReference type="NCBIfam" id="TIGR01643">
    <property type="entry name" value="YD_repeat_2x"/>
    <property type="match status" value="1"/>
</dbReference>
<organism evidence="9 10">
    <name type="scientific">Longimicrobium terrae</name>
    <dbReference type="NCBI Taxonomy" id="1639882"/>
    <lineage>
        <taxon>Bacteria</taxon>
        <taxon>Pseudomonadati</taxon>
        <taxon>Gemmatimonadota</taxon>
        <taxon>Longimicrobiia</taxon>
        <taxon>Longimicrobiales</taxon>
        <taxon>Longimicrobiaceae</taxon>
        <taxon>Longimicrobium</taxon>
    </lineage>
</organism>
<keyword evidence="4" id="KW-0793">Thylakoid</keyword>
<keyword evidence="7" id="KW-0812">Transmembrane</keyword>
<dbReference type="Gene3D" id="2.180.10.10">
    <property type="entry name" value="RHS repeat-associated core"/>
    <property type="match status" value="3"/>
</dbReference>
<dbReference type="InterPro" id="IPR050708">
    <property type="entry name" value="T6SS_VgrG/RHS"/>
</dbReference>
<keyword evidence="2" id="KW-0042">Antenna complex</keyword>
<keyword evidence="10" id="KW-1185">Reference proteome</keyword>
<dbReference type="PANTHER" id="PTHR32305">
    <property type="match status" value="1"/>
</dbReference>
<dbReference type="Gene3D" id="1.10.3130.20">
    <property type="entry name" value="Phycobilisome linker domain"/>
    <property type="match status" value="1"/>
</dbReference>
<feature type="compositionally biased region" description="Low complexity" evidence="6">
    <location>
        <begin position="38"/>
        <end position="47"/>
    </location>
</feature>
<dbReference type="GO" id="GO:0015979">
    <property type="term" value="P:photosynthesis"/>
    <property type="evidence" value="ECO:0007669"/>
    <property type="project" value="InterPro"/>
</dbReference>
<evidence type="ECO:0000256" key="7">
    <source>
        <dbReference type="SAM" id="Phobius"/>
    </source>
</evidence>
<dbReference type="InterPro" id="IPR038255">
    <property type="entry name" value="PBS_linker_sf"/>
</dbReference>
<dbReference type="NCBIfam" id="TIGR03696">
    <property type="entry name" value="Rhs_assc_core"/>
    <property type="match status" value="1"/>
</dbReference>
<comment type="caution">
    <text evidence="9">The sequence shown here is derived from an EMBL/GenBank/DDBJ whole genome shotgun (WGS) entry which is preliminary data.</text>
</comment>
<feature type="transmembrane region" description="Helical" evidence="7">
    <location>
        <begin position="12"/>
        <end position="30"/>
    </location>
</feature>
<evidence type="ECO:0000259" key="8">
    <source>
        <dbReference type="Pfam" id="PF00427"/>
    </source>
</evidence>
<evidence type="ECO:0000256" key="1">
    <source>
        <dbReference type="ARBA" id="ARBA00004370"/>
    </source>
</evidence>
<gene>
    <name evidence="9" type="ORF">HNQ61_003881</name>
</gene>
<sequence>MPQHFRSALARHARVLVFVPFLSAVGWLGLRELAARPSAPARPATSAEHAVSSASRSDKRHAAPRAGTAASGTAAAFAPPTPPVPPSPLPVLSEVVRMAYRQVLDRDATAAEITARVSWISTGGGTVAALVADLAKSAEYQAAFVTGHGADVAVDSLFRHLWDRPATPAEVTKWSPRVTAGNYRQVVDSIQADWYPAEQFGRDAVPGRPVTHWDSRAPVMVVPGAGTDASRGQCLSAPAGLDGVYECGELRVAHALPAVRVLNRSRAPTLLYGSDQAHPIPTFGVYVTPPTGRAALTQVTVRVHTGRSMPEAGVLQAQATWPGSNFTPGQTSHVSLSYNALEQNTGVYDYFLVVTATYADGQTQDWIRRGRFAIVNRRNSPFGRGWWLAGLEQLVLSPSNNGYKEILWVGGDGSTRLYQQGPLARDNGIWVARNPGGRPDTLRTNTTYQDAAYVRRLRNGASIYYSADGSHIATVDVLDRHTHFWHDSGRLQAVFTPTGVGYLAHKPPFRFYYDANGRLNRVTSPDLAGNAARTVTLGPDATGRQLWIKDPGVPARQFQYGENTEPGRMTRSISLRGTTTRYEYDWGAELSRATVWMGDPAKDIGYVYYNASTRGTPNMGPPVPAAQVITTIDGPRQNAADTTRFWLDRWGGPVAAQDPLGAVTTVTRGDTRFPALPTETVAPNGLRSTAEYDARGRVVSTQVINPLNDGRNSRTTVLYDDTWDAPVRLARYEVSSTGALTQLVGKDTMAYDAATGNRLWQQLGSDAGRRVNYGYYPAGSAFAGMPATVRTPSNVEHGVMGDSIYYDGVGNMASTVSPTKIRTEYVNDGLGRPWVTKSPVDPANGLFRRDSVVYDSAGRVALTVSRGPALSMVVGDPAYSAPWTTPEERLFVENVYNTYGELATVRRWAVPDTAHVGVFSTGFEYDPAGRKTVEIAADGKRDSTEYDNAGNAVAVTNRLRYRITMTYDALNRLRTRTLPATRTNPRYVDSVGYGKAFNFPIWGTDASGNATAAGQTITIPGDVERFDYDLAGNMVHAANRDAIVRRGYNPNGSISGDTLVIGTYATRDTTQHVYGLRYAYDMAGRRTDLIHPSTLAPASGWTVHNSYDPVTGALASVTDPVGIHQFAYNIAGQKTGELYPSTAQEVYTYDAENRLRTRRLTIPGIGALDDDTMAYDVRGKLAHVNQRIGEVTNFYSGLGSLAWSRSSPDGTNYMEQGYVQDALGNAAVVQKYDYTKVEVPALHVTRHDYEPGTGRLRFQSGAPGAGAAITSATSALFDSAGNTVFSTDTRPYSGIANSRRLEGKASHYDAAGRLRIVDMQACAMTAVVTSIPYFLFIPTGPGHSEMRCYSMRSGEGSAFEEYRYDPLGRRVLVRSREHCEIGCRESLVRTVWDGDRILWEIRTGGENPEQDVTPSNQLAPYQISTGRVAYTFGDALDHPLAVHRFDYRDSLFTRYDTVPAPLPMQPLTIYPHTNWRGDYQIGTFITGETQRCARVPSQPGDNETVDGYVPGGPGNINPTYLYCLAAVQWAGKYIWLDHSVRAMPPGNPEFWVGSLVHNKRDLSGNLYMRNRYYDAQAGRFSQEDPIGLAGGLNAYGFANGDPVSYSDPYGLRGDTLVIVSGGAELEAARSASPTIDRQMREIEASSKYVEFRVGSLPASCAGFAGGCWDPTPVAGHGEGGTVTVNPADFASISQSDGVPFTFPAAAGHEFAHVLGCASEPCARQTENTVRGETNIPRVPVNP</sequence>
<feature type="region of interest" description="Disordered" evidence="6">
    <location>
        <begin position="38"/>
        <end position="82"/>
    </location>
</feature>
<evidence type="ECO:0000256" key="2">
    <source>
        <dbReference type="ARBA" id="ARBA00022549"/>
    </source>
</evidence>
<dbReference type="RefSeq" id="WP_170032114.1">
    <property type="nucleotide sequence ID" value="NZ_JABDTL010000001.1"/>
</dbReference>
<keyword evidence="3" id="KW-0605">Phycobilisome</keyword>
<dbReference type="InterPro" id="IPR006530">
    <property type="entry name" value="YD"/>
</dbReference>
<dbReference type="PANTHER" id="PTHR32305:SF15">
    <property type="entry name" value="PROTEIN RHSA-RELATED"/>
    <property type="match status" value="1"/>
</dbReference>
<accession>A0A841H2Z8</accession>
<feature type="compositionally biased region" description="Low complexity" evidence="6">
    <location>
        <begin position="64"/>
        <end position="78"/>
    </location>
</feature>
<evidence type="ECO:0000313" key="9">
    <source>
        <dbReference type="EMBL" id="MBB6072219.1"/>
    </source>
</evidence>
<comment type="subcellular location">
    <subcellularLocation>
        <location evidence="1">Membrane</location>
    </subcellularLocation>
</comment>
<evidence type="ECO:0000256" key="6">
    <source>
        <dbReference type="SAM" id="MobiDB-lite"/>
    </source>
</evidence>